<protein>
    <submittedName>
        <fullName evidence="1">Uncharacterized protein</fullName>
    </submittedName>
</protein>
<evidence type="ECO:0000313" key="1">
    <source>
        <dbReference type="EMBL" id="GAG65123.1"/>
    </source>
</evidence>
<dbReference type="EMBL" id="BART01007880">
    <property type="protein sequence ID" value="GAG65123.1"/>
    <property type="molecule type" value="Genomic_DNA"/>
</dbReference>
<name>X0ZXB9_9ZZZZ</name>
<comment type="caution">
    <text evidence="1">The sequence shown here is derived from an EMBL/GenBank/DDBJ whole genome shotgun (WGS) entry which is preliminary data.</text>
</comment>
<reference evidence="1" key="1">
    <citation type="journal article" date="2014" name="Front. Microbiol.">
        <title>High frequency of phylogenetically diverse reductive dehalogenase-homologous genes in deep subseafloor sedimentary metagenomes.</title>
        <authorList>
            <person name="Kawai M."/>
            <person name="Futagami T."/>
            <person name="Toyoda A."/>
            <person name="Takaki Y."/>
            <person name="Nishi S."/>
            <person name="Hori S."/>
            <person name="Arai W."/>
            <person name="Tsubouchi T."/>
            <person name="Morono Y."/>
            <person name="Uchiyama I."/>
            <person name="Ito T."/>
            <person name="Fujiyama A."/>
            <person name="Inagaki F."/>
            <person name="Takami H."/>
        </authorList>
    </citation>
    <scope>NUCLEOTIDE SEQUENCE</scope>
    <source>
        <strain evidence="1">Expedition CK06-06</strain>
    </source>
</reference>
<gene>
    <name evidence="1" type="ORF">S01H4_17844</name>
</gene>
<proteinExistence type="predicted"/>
<feature type="non-terminal residue" evidence="1">
    <location>
        <position position="1"/>
    </location>
</feature>
<sequence length="187" mass="19286">FSFGGIMAFWFGTTIKGGSSAGITRAGQSFGGSEVEWIRRKVIGAPGGGYMIPRSAQFVPLGQLGDITKYLQESKGFWYSRAGGAITGFALGAGIGFGASAVGWSIGGGWGILAGIGTGIAVKETVKGIYWKKGIGNDPLDQALNWGMLVGGALWGYANWDALKKSDLGKAGNGTVGSMFSKPHSIP</sequence>
<organism evidence="1">
    <name type="scientific">marine sediment metagenome</name>
    <dbReference type="NCBI Taxonomy" id="412755"/>
    <lineage>
        <taxon>unclassified sequences</taxon>
        <taxon>metagenomes</taxon>
        <taxon>ecological metagenomes</taxon>
    </lineage>
</organism>
<accession>X0ZXB9</accession>
<dbReference type="AlphaFoldDB" id="X0ZXB9"/>